<feature type="compositionally biased region" description="Polar residues" evidence="1">
    <location>
        <begin position="135"/>
        <end position="162"/>
    </location>
</feature>
<accession>U4L5R6</accession>
<dbReference type="AlphaFoldDB" id="U4L5R6"/>
<sequence length="437" mass="48406">MTSFATAPTPPTARCSSVVANDNSSKLAQLPRFTTSPRKHSSTVPMTSIFGQETPPSSASSKAVIALLGGGGTSLHAVKRKRSKYTLRHDYPNSSHGIISNTSKSTMTPIPAFVAKKISIILDTLKDHEYEHKNAPSSDDSSTRPPLLPFTSQEVNNGNQQGELPLDQLPVWPGSDTLIPPVSPALSESDSPPSQFLDLLGLFETHPIASGIAAHLYGHDLRNLRFLNSDFRDLISLGTSEAGYPLYFKVLLSKTLPCPREGTATEPVGRSCKNTGGNVGPCILCSTIVCSTCVSPEVWTTKRYRYICPRCCASSSDEMCRCQEHPWLCRPCYRKHWIKDLEYNAITWFSAATANCMFCDEKYSCDTDSRLPKNPVNGIREFKKWLKQSRITTTDPRTEGNRRPAGCGWCKKRVHPLREGWSMRPSMVRRDGSLRMF</sequence>
<keyword evidence="3" id="KW-1185">Reference proteome</keyword>
<name>U4L5R6_PYROM</name>
<evidence type="ECO:0000256" key="1">
    <source>
        <dbReference type="SAM" id="MobiDB-lite"/>
    </source>
</evidence>
<evidence type="ECO:0000313" key="2">
    <source>
        <dbReference type="EMBL" id="CCX07766.1"/>
    </source>
</evidence>
<reference evidence="2 3" key="1">
    <citation type="journal article" date="2013" name="PLoS Genet.">
        <title>The genome and development-dependent transcriptomes of Pyronema confluens: a window into fungal evolution.</title>
        <authorList>
            <person name="Traeger S."/>
            <person name="Altegoer F."/>
            <person name="Freitag M."/>
            <person name="Gabaldon T."/>
            <person name="Kempken F."/>
            <person name="Kumar A."/>
            <person name="Marcet-Houben M."/>
            <person name="Poggeler S."/>
            <person name="Stajich J.E."/>
            <person name="Nowrousian M."/>
        </authorList>
    </citation>
    <scope>NUCLEOTIDE SEQUENCE [LARGE SCALE GENOMIC DNA]</scope>
    <source>
        <strain evidence="3">CBS 100304</strain>
        <tissue evidence="2">Vegetative mycelium</tissue>
    </source>
</reference>
<dbReference type="EMBL" id="HF935375">
    <property type="protein sequence ID" value="CCX07766.1"/>
    <property type="molecule type" value="Genomic_DNA"/>
</dbReference>
<proteinExistence type="predicted"/>
<organism evidence="2 3">
    <name type="scientific">Pyronema omphalodes (strain CBS 100304)</name>
    <name type="common">Pyronema confluens</name>
    <dbReference type="NCBI Taxonomy" id="1076935"/>
    <lineage>
        <taxon>Eukaryota</taxon>
        <taxon>Fungi</taxon>
        <taxon>Dikarya</taxon>
        <taxon>Ascomycota</taxon>
        <taxon>Pezizomycotina</taxon>
        <taxon>Pezizomycetes</taxon>
        <taxon>Pezizales</taxon>
        <taxon>Pyronemataceae</taxon>
        <taxon>Pyronema</taxon>
    </lineage>
</organism>
<protein>
    <submittedName>
        <fullName evidence="2">Uncharacterized protein</fullName>
    </submittedName>
</protein>
<feature type="region of interest" description="Disordered" evidence="1">
    <location>
        <begin position="1"/>
        <end position="20"/>
    </location>
</feature>
<dbReference type="Proteomes" id="UP000018144">
    <property type="component" value="Unassembled WGS sequence"/>
</dbReference>
<evidence type="ECO:0000313" key="3">
    <source>
        <dbReference type="Proteomes" id="UP000018144"/>
    </source>
</evidence>
<dbReference type="OrthoDB" id="5416180at2759"/>
<feature type="region of interest" description="Disordered" evidence="1">
    <location>
        <begin position="33"/>
        <end position="56"/>
    </location>
</feature>
<gene>
    <name evidence="2" type="ORF">PCON_07355</name>
</gene>
<feature type="region of interest" description="Disordered" evidence="1">
    <location>
        <begin position="131"/>
        <end position="164"/>
    </location>
</feature>